<dbReference type="EMBL" id="CZPT02000578">
    <property type="protein sequence ID" value="SCU66610.1"/>
    <property type="molecule type" value="Genomic_DNA"/>
</dbReference>
<dbReference type="VEuPathDB" id="TriTrypDB:TEOVI_000778800"/>
<dbReference type="InterPro" id="IPR051341">
    <property type="entry name" value="Zyg-11_UBL_adapter"/>
</dbReference>
<protein>
    <submittedName>
        <fullName evidence="1">Leucine-rich repeat protein (LRRP), putative</fullName>
    </submittedName>
</protein>
<dbReference type="SUPFAM" id="SSF52058">
    <property type="entry name" value="L domain-like"/>
    <property type="match status" value="1"/>
</dbReference>
<dbReference type="Gene3D" id="3.80.10.10">
    <property type="entry name" value="Ribonuclease Inhibitor"/>
    <property type="match status" value="3"/>
</dbReference>
<evidence type="ECO:0000313" key="2">
    <source>
        <dbReference type="Proteomes" id="UP000195570"/>
    </source>
</evidence>
<keyword evidence="2" id="KW-1185">Reference proteome</keyword>
<dbReference type="PANTHER" id="PTHR12904:SF31">
    <property type="entry name" value="LEUCINE-RICH REPEAT PROTEIN (LRRP)"/>
    <property type="match status" value="1"/>
</dbReference>
<organism evidence="1 2">
    <name type="scientific">Trypanosoma equiperdum</name>
    <dbReference type="NCBI Taxonomy" id="5694"/>
    <lineage>
        <taxon>Eukaryota</taxon>
        <taxon>Discoba</taxon>
        <taxon>Euglenozoa</taxon>
        <taxon>Kinetoplastea</taxon>
        <taxon>Metakinetoplastina</taxon>
        <taxon>Trypanosomatida</taxon>
        <taxon>Trypanosomatidae</taxon>
        <taxon>Trypanosoma</taxon>
    </lineage>
</organism>
<dbReference type="Proteomes" id="UP000195570">
    <property type="component" value="Unassembled WGS sequence"/>
</dbReference>
<dbReference type="InterPro" id="IPR032675">
    <property type="entry name" value="LRR_dom_sf"/>
</dbReference>
<dbReference type="AlphaFoldDB" id="A0A1G4I4F8"/>
<sequence>MLMNTPLKRVEDIPPLLRERLTKAEESGWKILDLSGCKETLDVTALTEVGMLEQLSLEGCTSLRRGLREICNGERTRNLRTLHLSNLPMLDDTCIKILGGTHLRLELFTCAHCKNVTNVRPLAEIKALKSLSLGHCVNVKHGLKEICGGLTNMRALWINHIPAVDDACIAELGAKGDGYEGHLIWLICDGCLGITDVTAISEIKTLKRLSLTGCENITKGLEEMCASEKLQDLQDLWVNNVKAFNDKCLLNLEESHRKGGWKLQVLSTKDCCSITDVSPLGKLVTLRVLCLDGCVNIKQGLDHVILSLVDLREAYLGGIGITDRHIELLGRHKKIERLHLPFSGNITDITPLTNVWTLEALCLCGCLKATRGFEKFSTLFRLKKLCVCGVYVDADTVMALKGKGVAVKLW</sequence>
<proteinExistence type="predicted"/>
<dbReference type="PANTHER" id="PTHR12904">
    <property type="match status" value="1"/>
</dbReference>
<dbReference type="RefSeq" id="XP_067078036.1">
    <property type="nucleotide sequence ID" value="XM_067221935.1"/>
</dbReference>
<evidence type="ECO:0000313" key="1">
    <source>
        <dbReference type="EMBL" id="SCU66610.1"/>
    </source>
</evidence>
<comment type="caution">
    <text evidence="1">The sequence shown here is derived from an EMBL/GenBank/DDBJ whole genome shotgun (WGS) entry which is preliminary data.</text>
</comment>
<accession>A0A1G4I4F8</accession>
<name>A0A1G4I4F8_TRYEQ</name>
<reference evidence="1" key="1">
    <citation type="submission" date="2016-09" db="EMBL/GenBank/DDBJ databases">
        <authorList>
            <person name="Hebert L."/>
            <person name="Moumen B."/>
        </authorList>
    </citation>
    <scope>NUCLEOTIDE SEQUENCE [LARGE SCALE GENOMIC DNA]</scope>
    <source>
        <strain evidence="1">OVI</strain>
    </source>
</reference>
<gene>
    <name evidence="1" type="ORF">TEOVI_000778800</name>
</gene>
<dbReference type="GeneID" id="92381722"/>